<name>A0ABY3CAK7_9GAMM</name>
<dbReference type="Pfam" id="PF04307">
    <property type="entry name" value="YdjM"/>
    <property type="match status" value="1"/>
</dbReference>
<feature type="transmembrane region" description="Helical" evidence="1">
    <location>
        <begin position="159"/>
        <end position="181"/>
    </location>
</feature>
<reference evidence="2 3" key="1">
    <citation type="journal article" date="2019" name="Antonie Van Leeuwenhoek">
        <title>Description of 'Ca. Methylobacter oryzae' KRF1, a novel species from the environmentally important Methylobacter clade 2.</title>
        <authorList>
            <person name="Khatri K."/>
            <person name="Mohite J.A."/>
            <person name="Pandit P.S."/>
            <person name="Bahulikar R."/>
            <person name="Rahalkar M.C."/>
        </authorList>
    </citation>
    <scope>NUCLEOTIDE SEQUENCE [LARGE SCALE GENOMIC DNA]</scope>
    <source>
        <strain evidence="2 3">KRF1</strain>
    </source>
</reference>
<evidence type="ECO:0000313" key="2">
    <source>
        <dbReference type="EMBL" id="TRW91515.1"/>
    </source>
</evidence>
<feature type="transmembrane region" description="Helical" evidence="1">
    <location>
        <begin position="101"/>
        <end position="122"/>
    </location>
</feature>
<sequence length="255" mass="27740">MANFNTHLCVAAAAGIGASLVAVDAHLITNGDILWFVFLTTLGGMLPDIDASNSRPVKLLFSVLAFMGALAALHAFKAELSSSSAQTKLMPFGYKNNYEPYPLLLSAAGTYFLIRHGVFALFNRFTVHRGVFHSLLAASFFALLMTCISYRFLHWKVLHAWLNGIFIALGFVVHLLLDEIYSTDLSNLRMKNSFGTALKLFSYKSMTASALMAICTIMLYPIAPSPIPLIKVLTGSQCPDSKTSTTKTGKTGVKS</sequence>
<gene>
    <name evidence="2" type="ORF">EKO24_016510</name>
</gene>
<comment type="caution">
    <text evidence="2">The sequence shown here is derived from an EMBL/GenBank/DDBJ whole genome shotgun (WGS) entry which is preliminary data.</text>
</comment>
<dbReference type="InterPro" id="IPR007404">
    <property type="entry name" value="YdjM-like"/>
</dbReference>
<evidence type="ECO:0000256" key="1">
    <source>
        <dbReference type="SAM" id="Phobius"/>
    </source>
</evidence>
<dbReference type="Proteomes" id="UP000733744">
    <property type="component" value="Unassembled WGS sequence"/>
</dbReference>
<keyword evidence="1" id="KW-0812">Transmembrane</keyword>
<evidence type="ECO:0000313" key="3">
    <source>
        <dbReference type="Proteomes" id="UP000733744"/>
    </source>
</evidence>
<keyword evidence="2" id="KW-0378">Hydrolase</keyword>
<keyword evidence="1" id="KW-0472">Membrane</keyword>
<protein>
    <submittedName>
        <fullName evidence="2">Metal-dependent hydrolase</fullName>
    </submittedName>
</protein>
<feature type="transmembrane region" description="Helical" evidence="1">
    <location>
        <begin position="33"/>
        <end position="50"/>
    </location>
</feature>
<keyword evidence="1" id="KW-1133">Transmembrane helix</keyword>
<feature type="transmembrane region" description="Helical" evidence="1">
    <location>
        <begin position="134"/>
        <end position="153"/>
    </location>
</feature>
<dbReference type="RefSeq" id="WP_127027824.1">
    <property type="nucleotide sequence ID" value="NZ_RYFG02000111.1"/>
</dbReference>
<dbReference type="GO" id="GO:0016787">
    <property type="term" value="F:hydrolase activity"/>
    <property type="evidence" value="ECO:0007669"/>
    <property type="project" value="UniProtKB-KW"/>
</dbReference>
<organism evidence="2 3">
    <name type="scientific">Candidatus Methylobacter oryzae</name>
    <dbReference type="NCBI Taxonomy" id="2497749"/>
    <lineage>
        <taxon>Bacteria</taxon>
        <taxon>Pseudomonadati</taxon>
        <taxon>Pseudomonadota</taxon>
        <taxon>Gammaproteobacteria</taxon>
        <taxon>Methylococcales</taxon>
        <taxon>Methylococcaceae</taxon>
        <taxon>Methylobacter</taxon>
    </lineage>
</organism>
<keyword evidence="3" id="KW-1185">Reference proteome</keyword>
<feature type="transmembrane region" description="Helical" evidence="1">
    <location>
        <begin position="57"/>
        <end position="76"/>
    </location>
</feature>
<dbReference type="EMBL" id="RYFG02000111">
    <property type="protein sequence ID" value="TRW91515.1"/>
    <property type="molecule type" value="Genomic_DNA"/>
</dbReference>
<proteinExistence type="predicted"/>
<feature type="transmembrane region" description="Helical" evidence="1">
    <location>
        <begin position="201"/>
        <end position="223"/>
    </location>
</feature>
<accession>A0ABY3CAK7</accession>